<gene>
    <name evidence="1" type="ORF">METZ01_LOCUS15743</name>
</gene>
<reference evidence="1" key="1">
    <citation type="submission" date="2018-05" db="EMBL/GenBank/DDBJ databases">
        <authorList>
            <person name="Lanie J.A."/>
            <person name="Ng W.-L."/>
            <person name="Kazmierczak K.M."/>
            <person name="Andrzejewski T.M."/>
            <person name="Davidsen T.M."/>
            <person name="Wayne K.J."/>
            <person name="Tettelin H."/>
            <person name="Glass J.I."/>
            <person name="Rusch D."/>
            <person name="Podicherti R."/>
            <person name="Tsui H.-C.T."/>
            <person name="Winkler M.E."/>
        </authorList>
    </citation>
    <scope>NUCLEOTIDE SEQUENCE</scope>
</reference>
<protein>
    <submittedName>
        <fullName evidence="1">Uncharacterized protein</fullName>
    </submittedName>
</protein>
<organism evidence="1">
    <name type="scientific">marine metagenome</name>
    <dbReference type="NCBI Taxonomy" id="408172"/>
    <lineage>
        <taxon>unclassified sequences</taxon>
        <taxon>metagenomes</taxon>
        <taxon>ecological metagenomes</taxon>
    </lineage>
</organism>
<evidence type="ECO:0000313" key="1">
    <source>
        <dbReference type="EMBL" id="SUZ62889.1"/>
    </source>
</evidence>
<proteinExistence type="predicted"/>
<dbReference type="EMBL" id="UINC01000895">
    <property type="protein sequence ID" value="SUZ62889.1"/>
    <property type="molecule type" value="Genomic_DNA"/>
</dbReference>
<dbReference type="AlphaFoldDB" id="A0A381P9J5"/>
<name>A0A381P9J5_9ZZZZ</name>
<accession>A0A381P9J5</accession>
<sequence>MNNDLAPRLRSFSSAFALPLDKAIRAVSDAEKKAEQNNRSTKHMPPNIILDLRRYRDLPKTEVQILRLPTVILSLRAKQQGITGSAPSVFDK</sequence>